<gene>
    <name evidence="2" type="ORF">SNEC2469_LOCUS9550</name>
</gene>
<protein>
    <submittedName>
        <fullName evidence="2">Uncharacterized protein</fullName>
    </submittedName>
</protein>
<keyword evidence="3" id="KW-1185">Reference proteome</keyword>
<organism evidence="2 3">
    <name type="scientific">Symbiodinium necroappetens</name>
    <dbReference type="NCBI Taxonomy" id="1628268"/>
    <lineage>
        <taxon>Eukaryota</taxon>
        <taxon>Sar</taxon>
        <taxon>Alveolata</taxon>
        <taxon>Dinophyceae</taxon>
        <taxon>Suessiales</taxon>
        <taxon>Symbiodiniaceae</taxon>
        <taxon>Symbiodinium</taxon>
    </lineage>
</organism>
<evidence type="ECO:0000256" key="1">
    <source>
        <dbReference type="SAM" id="SignalP"/>
    </source>
</evidence>
<comment type="caution">
    <text evidence="2">The sequence shown here is derived from an EMBL/GenBank/DDBJ whole genome shotgun (WGS) entry which is preliminary data.</text>
</comment>
<keyword evidence="1" id="KW-0732">Signal</keyword>
<dbReference type="Proteomes" id="UP000601435">
    <property type="component" value="Unassembled WGS sequence"/>
</dbReference>
<dbReference type="AlphaFoldDB" id="A0A812PQN8"/>
<reference evidence="2" key="1">
    <citation type="submission" date="2021-02" db="EMBL/GenBank/DDBJ databases">
        <authorList>
            <person name="Dougan E. K."/>
            <person name="Rhodes N."/>
            <person name="Thang M."/>
            <person name="Chan C."/>
        </authorList>
    </citation>
    <scope>NUCLEOTIDE SEQUENCE</scope>
</reference>
<feature type="chain" id="PRO_5032815704" evidence="1">
    <location>
        <begin position="19"/>
        <end position="552"/>
    </location>
</feature>
<evidence type="ECO:0000313" key="3">
    <source>
        <dbReference type="Proteomes" id="UP000601435"/>
    </source>
</evidence>
<accession>A0A812PQN8</accession>
<name>A0A812PQN8_9DINO</name>
<dbReference type="EMBL" id="CAJNJA010015429">
    <property type="protein sequence ID" value="CAE7361660.1"/>
    <property type="molecule type" value="Genomic_DNA"/>
</dbReference>
<feature type="signal peptide" evidence="1">
    <location>
        <begin position="1"/>
        <end position="18"/>
    </location>
</feature>
<evidence type="ECO:0000313" key="2">
    <source>
        <dbReference type="EMBL" id="CAE7361660.1"/>
    </source>
</evidence>
<proteinExistence type="predicted"/>
<dbReference type="OrthoDB" id="415447at2759"/>
<sequence length="552" mass="62654">MRLYGAWKLLPLLPWARALLSRRAEAGLASLAASEEGEARQSSDLILEACMQQDQWHRILLHSQLKGVCMEMLGCIQTVHSVAVGRHLLLLAIRAMSQSQGRLLRTWDSILFHMEQMGQWGREMIRHWETPEKTSQLQLSARTAANSTLKTQMNASSCVAADATRRTELQGRILATCADICHGPTCKECQTFAARETSWSLLMKQVDLLGHAFKRAVQEAREDALDKQEEKLSIFCFAWTPRRDYDEKMLAETRKQYRKCDGHIFYTDHAAPGKQKETDFMRVVVPPQSVDRNDDNWLYHRNMVGLMPSWNHLIHSNFVDEHDWFINSELDHFLSPARARQTIAEYLRGLRDGSEEEQASLDGPIMLMWGNAFVFNRKFMQVMKQHWGKLGRTARPGGPGDEAAAVGCPMFMDDTAEWPHSCSQDVVYPHLATVTLPRQFGVTVAKPGSAGCGAGSVNGKHKAYPLGCWELHLNPIHGGEQAALKAIKELAEMNRFKDPKKATEYCQRHKLDAVRNNCMRFWDGRNVPLIHHLHTVSEQQLARQLLDHDSSP</sequence>